<gene>
    <name evidence="2" type="ORF">OXX778_LOCUS20948</name>
</gene>
<proteinExistence type="predicted"/>
<evidence type="ECO:0000313" key="3">
    <source>
        <dbReference type="Proteomes" id="UP000663879"/>
    </source>
</evidence>
<protein>
    <recommendedName>
        <fullName evidence="4">Peptidase A2 domain-containing protein</fullName>
    </recommendedName>
</protein>
<organism evidence="2 3">
    <name type="scientific">Brachionus calyciflorus</name>
    <dbReference type="NCBI Taxonomy" id="104777"/>
    <lineage>
        <taxon>Eukaryota</taxon>
        <taxon>Metazoa</taxon>
        <taxon>Spiralia</taxon>
        <taxon>Gnathifera</taxon>
        <taxon>Rotifera</taxon>
        <taxon>Eurotatoria</taxon>
        <taxon>Monogononta</taxon>
        <taxon>Pseudotrocha</taxon>
        <taxon>Ploima</taxon>
        <taxon>Brachionidae</taxon>
        <taxon>Brachionus</taxon>
    </lineage>
</organism>
<dbReference type="EMBL" id="CAJNOC010007330">
    <property type="protein sequence ID" value="CAF1096786.1"/>
    <property type="molecule type" value="Genomic_DNA"/>
</dbReference>
<dbReference type="OrthoDB" id="10224775at2759"/>
<keyword evidence="3" id="KW-1185">Reference proteome</keyword>
<evidence type="ECO:0000256" key="1">
    <source>
        <dbReference type="SAM" id="MobiDB-lite"/>
    </source>
</evidence>
<dbReference type="AlphaFoldDB" id="A0A814NTM7"/>
<evidence type="ECO:0008006" key="4">
    <source>
        <dbReference type="Google" id="ProtNLM"/>
    </source>
</evidence>
<reference evidence="2" key="1">
    <citation type="submission" date="2021-02" db="EMBL/GenBank/DDBJ databases">
        <authorList>
            <person name="Nowell W R."/>
        </authorList>
    </citation>
    <scope>NUCLEOTIDE SEQUENCE</scope>
    <source>
        <strain evidence="2">Ploen Becks lab</strain>
    </source>
</reference>
<sequence>MQERFAEGLFDKKLREKVRSKILKMRNITKHENFKIFDLIKYAECKIASFDEDTVNTTKFGTTSDSDAQHEQSHKKKQKQLESFSRDRPAYNKYIPKTEQKNDKKVLVVDKNGNKNTRNRPIVGKALFNNTLVNYLCDTGADRRIINKKNFNLIRRHEPNTVMKPYEDGKLYSCTNEMKIYGVVYLKRCLILPSNNLENTMYYTI</sequence>
<feature type="region of interest" description="Disordered" evidence="1">
    <location>
        <begin position="61"/>
        <end position="84"/>
    </location>
</feature>
<name>A0A814NTM7_9BILA</name>
<evidence type="ECO:0000313" key="2">
    <source>
        <dbReference type="EMBL" id="CAF1096786.1"/>
    </source>
</evidence>
<accession>A0A814NTM7</accession>
<comment type="caution">
    <text evidence="2">The sequence shown here is derived from an EMBL/GenBank/DDBJ whole genome shotgun (WGS) entry which is preliminary data.</text>
</comment>
<dbReference type="Proteomes" id="UP000663879">
    <property type="component" value="Unassembled WGS sequence"/>
</dbReference>